<gene>
    <name evidence="1" type="ORF">NCTC10283_02624</name>
</gene>
<protein>
    <submittedName>
        <fullName evidence="1">Uncharacterized protein</fullName>
    </submittedName>
</protein>
<organism evidence="1 2">
    <name type="scientific">Alysiella crassa</name>
    <dbReference type="NCBI Taxonomy" id="153491"/>
    <lineage>
        <taxon>Bacteria</taxon>
        <taxon>Pseudomonadati</taxon>
        <taxon>Pseudomonadota</taxon>
        <taxon>Betaproteobacteria</taxon>
        <taxon>Neisseriales</taxon>
        <taxon>Neisseriaceae</taxon>
        <taxon>Alysiella</taxon>
    </lineage>
</organism>
<dbReference type="RefSeq" id="WP_034294740.1">
    <property type="nucleotide sequence ID" value="NZ_CP091519.2"/>
</dbReference>
<keyword evidence="2" id="KW-1185">Reference proteome</keyword>
<evidence type="ECO:0000313" key="1">
    <source>
        <dbReference type="EMBL" id="SSY81059.1"/>
    </source>
</evidence>
<dbReference type="OrthoDB" id="8613269at2"/>
<evidence type="ECO:0000313" key="2">
    <source>
        <dbReference type="Proteomes" id="UP000254209"/>
    </source>
</evidence>
<dbReference type="EMBL" id="UFSO01000003">
    <property type="protein sequence ID" value="SSY81059.1"/>
    <property type="molecule type" value="Genomic_DNA"/>
</dbReference>
<dbReference type="Proteomes" id="UP000254209">
    <property type="component" value="Unassembled WGS sequence"/>
</dbReference>
<sequence length="165" mass="18767">MYKNLDECLNQIYKLSAVNIEPMGNTGAVINHLQGVSGGGSGLTQAEHHANAAMIESQISGCLNSKLLVAVVECEYGIYDNLHYLANVLVANNICDDVVFATDMLRHIYSFGKLPRRIWIMDKYDLHDMTFARRRDKIKNHLANWEQQARFKLQTEFRQKGIISH</sequence>
<proteinExistence type="predicted"/>
<accession>A0A376BVW8</accession>
<dbReference type="AlphaFoldDB" id="A0A376BVW8"/>
<reference evidence="1 2" key="1">
    <citation type="submission" date="2018-06" db="EMBL/GenBank/DDBJ databases">
        <authorList>
            <consortium name="Pathogen Informatics"/>
            <person name="Doyle S."/>
        </authorList>
    </citation>
    <scope>NUCLEOTIDE SEQUENCE [LARGE SCALE GENOMIC DNA]</scope>
    <source>
        <strain evidence="1 2">NCTC10283</strain>
    </source>
</reference>
<name>A0A376BVW8_9NEIS</name>